<dbReference type="Proteomes" id="UP001628156">
    <property type="component" value="Unassembled WGS sequence"/>
</dbReference>
<keyword evidence="1" id="KW-1133">Transmembrane helix</keyword>
<keyword evidence="3" id="KW-1185">Reference proteome</keyword>
<protein>
    <submittedName>
        <fullName evidence="2">Uncharacterized protein</fullName>
    </submittedName>
</protein>
<reference evidence="2 3" key="1">
    <citation type="journal article" date="2019" name="PLoS Negl. Trop. Dis.">
        <title>Whole genome sequencing of Entamoeba nuttalli reveals mammalian host-related molecular signatures and a novel octapeptide-repeat surface protein.</title>
        <authorList>
            <person name="Tanaka M."/>
            <person name="Makiuchi T."/>
            <person name="Komiyama T."/>
            <person name="Shiina T."/>
            <person name="Osaki K."/>
            <person name="Tachibana H."/>
        </authorList>
    </citation>
    <scope>NUCLEOTIDE SEQUENCE [LARGE SCALE GENOMIC DNA]</scope>
    <source>
        <strain evidence="2 3">P19-061405</strain>
    </source>
</reference>
<evidence type="ECO:0000313" key="2">
    <source>
        <dbReference type="EMBL" id="GAB1225783.1"/>
    </source>
</evidence>
<gene>
    <name evidence="2" type="ORF">ENUP19_0262G0008</name>
</gene>
<proteinExistence type="predicted"/>
<organism evidence="2 3">
    <name type="scientific">Entamoeba nuttalli</name>
    <dbReference type="NCBI Taxonomy" id="412467"/>
    <lineage>
        <taxon>Eukaryota</taxon>
        <taxon>Amoebozoa</taxon>
        <taxon>Evosea</taxon>
        <taxon>Archamoebae</taxon>
        <taxon>Mastigamoebida</taxon>
        <taxon>Entamoebidae</taxon>
        <taxon>Entamoeba</taxon>
    </lineage>
</organism>
<dbReference type="EMBL" id="BAAFRS010000262">
    <property type="protein sequence ID" value="GAB1225783.1"/>
    <property type="molecule type" value="Genomic_DNA"/>
</dbReference>
<sequence>MFILELVNFQVLIFTNTSYFKINDFLRIRNLTRAHFDGKTDDYFMEPMYLDCLLTHSDENNLVFDFTHTYTFCKFSAEQLASLGPDDCYFPYISFTKDQIKKEYPTEKETSKIIAIVVPSVLGVLIIIIAIIALVVGIIKYRTYKGRQMLKEYDENELSSLDITDFDTSKYSYWVFHYLLPLQKSLSFHRKYPFFTGKFTLPNGITLPSSQQNTYSISAILEDLVIFPFL</sequence>
<keyword evidence="1" id="KW-0472">Membrane</keyword>
<evidence type="ECO:0000256" key="1">
    <source>
        <dbReference type="SAM" id="Phobius"/>
    </source>
</evidence>
<comment type="caution">
    <text evidence="2">The sequence shown here is derived from an EMBL/GenBank/DDBJ whole genome shotgun (WGS) entry which is preliminary data.</text>
</comment>
<keyword evidence="1" id="KW-0812">Transmembrane</keyword>
<accession>A0ABQ0DSN4</accession>
<feature type="transmembrane region" description="Helical" evidence="1">
    <location>
        <begin position="113"/>
        <end position="139"/>
    </location>
</feature>
<name>A0ABQ0DSN4_9EUKA</name>
<evidence type="ECO:0000313" key="3">
    <source>
        <dbReference type="Proteomes" id="UP001628156"/>
    </source>
</evidence>